<keyword evidence="2" id="KW-0472">Membrane</keyword>
<protein>
    <submittedName>
        <fullName evidence="3">Uncharacterized protein</fullName>
    </submittedName>
</protein>
<comment type="caution">
    <text evidence="3">The sequence shown here is derived from an EMBL/GenBank/DDBJ whole genome shotgun (WGS) entry which is preliminary data.</text>
</comment>
<dbReference type="Proteomes" id="UP000032142">
    <property type="component" value="Unassembled WGS sequence"/>
</dbReference>
<evidence type="ECO:0000313" key="3">
    <source>
        <dbReference type="EMBL" id="KHF98912.1"/>
    </source>
</evidence>
<organism evidence="3 4">
    <name type="scientific">Gossypium arboreum</name>
    <name type="common">Tree cotton</name>
    <name type="synonym">Gossypium nanking</name>
    <dbReference type="NCBI Taxonomy" id="29729"/>
    <lineage>
        <taxon>Eukaryota</taxon>
        <taxon>Viridiplantae</taxon>
        <taxon>Streptophyta</taxon>
        <taxon>Embryophyta</taxon>
        <taxon>Tracheophyta</taxon>
        <taxon>Spermatophyta</taxon>
        <taxon>Magnoliopsida</taxon>
        <taxon>eudicotyledons</taxon>
        <taxon>Gunneridae</taxon>
        <taxon>Pentapetalae</taxon>
        <taxon>rosids</taxon>
        <taxon>malvids</taxon>
        <taxon>Malvales</taxon>
        <taxon>Malvaceae</taxon>
        <taxon>Malvoideae</taxon>
        <taxon>Gossypium</taxon>
    </lineage>
</organism>
<gene>
    <name evidence="3" type="ORF">F383_37999</name>
</gene>
<keyword evidence="2" id="KW-0812">Transmembrane</keyword>
<evidence type="ECO:0000313" key="4">
    <source>
        <dbReference type="Proteomes" id="UP000032142"/>
    </source>
</evidence>
<reference evidence="4" key="1">
    <citation type="submission" date="2014-09" db="EMBL/GenBank/DDBJ databases">
        <authorList>
            <person name="Mudge J."/>
            <person name="Ramaraj T."/>
            <person name="Lindquist I.E."/>
            <person name="Bharti A.K."/>
            <person name="Sundararajan A."/>
            <person name="Cameron C.T."/>
            <person name="Woodward J.E."/>
            <person name="May G.D."/>
            <person name="Brubaker C."/>
            <person name="Broadhvest J."/>
            <person name="Wilkins T.A."/>
        </authorList>
    </citation>
    <scope>NUCLEOTIDE SEQUENCE</scope>
    <source>
        <strain evidence="4">cv. AKA8401</strain>
    </source>
</reference>
<dbReference type="AlphaFoldDB" id="A0A0B0M9X0"/>
<keyword evidence="2" id="KW-1133">Transmembrane helix</keyword>
<evidence type="ECO:0000256" key="1">
    <source>
        <dbReference type="SAM" id="MobiDB-lite"/>
    </source>
</evidence>
<feature type="transmembrane region" description="Helical" evidence="2">
    <location>
        <begin position="36"/>
        <end position="56"/>
    </location>
</feature>
<dbReference type="EMBL" id="JRRC01056893">
    <property type="protein sequence ID" value="KHF98912.1"/>
    <property type="molecule type" value="Genomic_DNA"/>
</dbReference>
<name>A0A0B0M9X0_GOSAR</name>
<proteinExistence type="predicted"/>
<evidence type="ECO:0000256" key="2">
    <source>
        <dbReference type="SAM" id="Phobius"/>
    </source>
</evidence>
<accession>A0A0B0M9X0</accession>
<sequence>MQSKKQGITQGKPIDPSQVPVSSSRLEISLQVPSGVFNFLMFCYLYAFEMFSFISIN</sequence>
<feature type="region of interest" description="Disordered" evidence="1">
    <location>
        <begin position="1"/>
        <end position="20"/>
    </location>
</feature>
<keyword evidence="4" id="KW-1185">Reference proteome</keyword>